<feature type="compositionally biased region" description="Polar residues" evidence="1">
    <location>
        <begin position="10"/>
        <end position="21"/>
    </location>
</feature>
<organism evidence="3 4">
    <name type="scientific">Symbiodinium natans</name>
    <dbReference type="NCBI Taxonomy" id="878477"/>
    <lineage>
        <taxon>Eukaryota</taxon>
        <taxon>Sar</taxon>
        <taxon>Alveolata</taxon>
        <taxon>Dinophyceae</taxon>
        <taxon>Suessiales</taxon>
        <taxon>Symbiodiniaceae</taxon>
        <taxon>Symbiodinium</taxon>
    </lineage>
</organism>
<dbReference type="PROSITE" id="PS50106">
    <property type="entry name" value="PDZ"/>
    <property type="match status" value="1"/>
</dbReference>
<dbReference type="InterPro" id="IPR001478">
    <property type="entry name" value="PDZ"/>
</dbReference>
<evidence type="ECO:0000256" key="1">
    <source>
        <dbReference type="SAM" id="MobiDB-lite"/>
    </source>
</evidence>
<dbReference type="EMBL" id="CAJNDS010000868">
    <property type="protein sequence ID" value="CAE7238244.1"/>
    <property type="molecule type" value="Genomic_DNA"/>
</dbReference>
<comment type="caution">
    <text evidence="3">The sequence shown here is derived from an EMBL/GenBank/DDBJ whole genome shotgun (WGS) entry which is preliminary data.</text>
</comment>
<dbReference type="SUPFAM" id="SSF50156">
    <property type="entry name" value="PDZ domain-like"/>
    <property type="match status" value="1"/>
</dbReference>
<proteinExistence type="predicted"/>
<evidence type="ECO:0000313" key="4">
    <source>
        <dbReference type="Proteomes" id="UP000604046"/>
    </source>
</evidence>
<gene>
    <name evidence="3" type="ORF">SNAT2548_LOCUS10439</name>
</gene>
<feature type="region of interest" description="Disordered" evidence="1">
    <location>
        <begin position="1"/>
        <end position="60"/>
    </location>
</feature>
<protein>
    <recommendedName>
        <fullName evidence="2">PDZ domain-containing protein</fullName>
    </recommendedName>
</protein>
<dbReference type="InterPro" id="IPR036034">
    <property type="entry name" value="PDZ_sf"/>
</dbReference>
<dbReference type="Gene3D" id="2.30.42.10">
    <property type="match status" value="1"/>
</dbReference>
<dbReference type="CDD" id="cd00136">
    <property type="entry name" value="PDZ_canonical"/>
    <property type="match status" value="1"/>
</dbReference>
<accession>A0A812L9W3</accession>
<dbReference type="AlphaFoldDB" id="A0A812L9W3"/>
<dbReference type="OrthoDB" id="418292at2759"/>
<reference evidence="3" key="1">
    <citation type="submission" date="2021-02" db="EMBL/GenBank/DDBJ databases">
        <authorList>
            <person name="Dougan E. K."/>
            <person name="Rhodes N."/>
            <person name="Thang M."/>
            <person name="Chan C."/>
        </authorList>
    </citation>
    <scope>NUCLEOTIDE SEQUENCE</scope>
</reference>
<evidence type="ECO:0000259" key="2">
    <source>
        <dbReference type="PROSITE" id="PS50106"/>
    </source>
</evidence>
<name>A0A812L9W3_9DINO</name>
<sequence length="181" mass="20035">MGRWDRGKSRQGQGKQLSCNVQDAEGPKIWSDESDVGLAEGKPGKMSDAQTPRRNKACTAKPTQMLRKEPIEKNRHYVSDVFSLTLRRADTVPVGLHVTGEDGLLVERVLPGGAVEAWNRQCPGVREIRVGDRIVSINGQDDPQAMRTECLSKFLLKMTVQRGNGLTNLRAEADEFVPQVP</sequence>
<dbReference type="Proteomes" id="UP000604046">
    <property type="component" value="Unassembled WGS sequence"/>
</dbReference>
<evidence type="ECO:0000313" key="3">
    <source>
        <dbReference type="EMBL" id="CAE7238244.1"/>
    </source>
</evidence>
<keyword evidence="4" id="KW-1185">Reference proteome</keyword>
<feature type="domain" description="PDZ" evidence="2">
    <location>
        <begin position="83"/>
        <end position="141"/>
    </location>
</feature>